<sequence>MNPPGDHSATRHAIGGGVELTHLSAKGERMSYQDYMSFRRCFEGKHSLVDLSSSELLLDDLETYYVLCSKQNPGEMISNFEDFVKRRSSMEGTSMSVITANICLRIMEAILFGHKPRLKKRIINISMEVDNKTEQPLLLNCHQRRMLTRLTALMKLLEDQDRLDMLVFNHKFLTMVDFPLEVLWWLEKERLLLFTKYVLA</sequence>
<protein>
    <submittedName>
        <fullName evidence="1">Uncharacterized protein</fullName>
    </submittedName>
</protein>
<gene>
    <name evidence="1" type="ORF">TPSB3V08_LOCUS12036</name>
</gene>
<reference evidence="1" key="1">
    <citation type="submission" date="2020-11" db="EMBL/GenBank/DDBJ databases">
        <authorList>
            <person name="Tran Van P."/>
        </authorList>
    </citation>
    <scope>NUCLEOTIDE SEQUENCE</scope>
</reference>
<organism evidence="1">
    <name type="scientific">Timema poppense</name>
    <name type="common">Walking stick</name>
    <dbReference type="NCBI Taxonomy" id="170557"/>
    <lineage>
        <taxon>Eukaryota</taxon>
        <taxon>Metazoa</taxon>
        <taxon>Ecdysozoa</taxon>
        <taxon>Arthropoda</taxon>
        <taxon>Hexapoda</taxon>
        <taxon>Insecta</taxon>
        <taxon>Pterygota</taxon>
        <taxon>Neoptera</taxon>
        <taxon>Polyneoptera</taxon>
        <taxon>Phasmatodea</taxon>
        <taxon>Timematodea</taxon>
        <taxon>Timematoidea</taxon>
        <taxon>Timematidae</taxon>
        <taxon>Timema</taxon>
    </lineage>
</organism>
<accession>A0A7R9DQG4</accession>
<dbReference type="AlphaFoldDB" id="A0A7R9DQG4"/>
<proteinExistence type="predicted"/>
<dbReference type="EMBL" id="OD014897">
    <property type="protein sequence ID" value="CAD7417798.1"/>
    <property type="molecule type" value="Genomic_DNA"/>
</dbReference>
<name>A0A7R9DQG4_TIMPO</name>
<evidence type="ECO:0000313" key="1">
    <source>
        <dbReference type="EMBL" id="CAD7417798.1"/>
    </source>
</evidence>